<dbReference type="GO" id="GO:0030436">
    <property type="term" value="P:asexual sporulation"/>
    <property type="evidence" value="ECO:0007669"/>
    <property type="project" value="InterPro"/>
</dbReference>
<dbReference type="GO" id="GO:0004190">
    <property type="term" value="F:aspartic-type endopeptidase activity"/>
    <property type="evidence" value="ECO:0007669"/>
    <property type="project" value="InterPro"/>
</dbReference>
<feature type="transmembrane region" description="Helical" evidence="1">
    <location>
        <begin position="69"/>
        <end position="93"/>
    </location>
</feature>
<evidence type="ECO:0000313" key="3">
    <source>
        <dbReference type="Proteomes" id="UP000250429"/>
    </source>
</evidence>
<reference evidence="2 3" key="1">
    <citation type="submission" date="2018-02" db="EMBL/GenBank/DDBJ databases">
        <title>Complete genome sequencing of Faecalibacterium prausnitzii strains isolated from the human gut.</title>
        <authorList>
            <person name="Fitzgerald B.C."/>
            <person name="Shkoporov A.N."/>
            <person name="Ross P.R."/>
            <person name="Hill C."/>
        </authorList>
    </citation>
    <scope>NUCLEOTIDE SEQUENCE [LARGE SCALE GENOMIC DNA]</scope>
    <source>
        <strain evidence="2 3">APC922/41-1</strain>
    </source>
</reference>
<proteinExistence type="predicted"/>
<evidence type="ECO:0000313" key="2">
    <source>
        <dbReference type="EMBL" id="RAW54316.1"/>
    </source>
</evidence>
<dbReference type="AlphaFoldDB" id="A0A329U024"/>
<feature type="transmembrane region" description="Helical" evidence="1">
    <location>
        <begin position="100"/>
        <end position="122"/>
    </location>
</feature>
<gene>
    <name evidence="2" type="ORF">C4N23_13450</name>
</gene>
<feature type="transmembrane region" description="Helical" evidence="1">
    <location>
        <begin position="154"/>
        <end position="175"/>
    </location>
</feature>
<keyword evidence="1" id="KW-0812">Transmembrane</keyword>
<name>A0A329U024_9FIRM</name>
<dbReference type="Proteomes" id="UP000250429">
    <property type="component" value="Unassembled WGS sequence"/>
</dbReference>
<dbReference type="InterPro" id="IPR005081">
    <property type="entry name" value="SpoIIGA"/>
</dbReference>
<comment type="caution">
    <text evidence="2">The sequence shown here is derived from an EMBL/GenBank/DDBJ whole genome shotgun (WGS) entry which is preliminary data.</text>
</comment>
<accession>A0A329U024</accession>
<organism evidence="2 3">
    <name type="scientific">Faecalibacterium hattorii</name>
    <dbReference type="NCBI Taxonomy" id="2935520"/>
    <lineage>
        <taxon>Bacteria</taxon>
        <taxon>Bacillati</taxon>
        <taxon>Bacillota</taxon>
        <taxon>Clostridia</taxon>
        <taxon>Eubacteriales</taxon>
        <taxon>Oscillospiraceae</taxon>
        <taxon>Faecalibacterium</taxon>
    </lineage>
</organism>
<keyword evidence="1" id="KW-1133">Transmembrane helix</keyword>
<keyword evidence="1" id="KW-0472">Membrane</keyword>
<sequence>MTERASPRTGWQGLCLAGAHGGERASPPARTLRLCFPQRMTRSYPPFRAFLPGASAILSPKGAGHIRTVIYLDVLLLVNFVTTALFLLAAGLLSGVTASGWRVTAGAALGAAASLILLAPTVPWPLGLAYQTATGAVIVLAAYGWPGARCFLRLAAWFMALHLALTGAVLLPGAHSNNFSVYLPLSPGLLLLCAGGVYLAVQGVLRLLGRRGGQTVPATLLVAGAALPLRAFCDTGFSVQEPLSGRAVVLVRYAAAQSALPPPLGAYLSAYFSGGTAPPPPELALRFVPCTTVAGHCILPAVPAALASAPARPLYAAFCDLPPPPGGWEMLAGEEAMCSI</sequence>
<keyword evidence="3" id="KW-1185">Reference proteome</keyword>
<protein>
    <submittedName>
        <fullName evidence="2">Sporulation protein</fullName>
    </submittedName>
</protein>
<dbReference type="GO" id="GO:0006508">
    <property type="term" value="P:proteolysis"/>
    <property type="evidence" value="ECO:0007669"/>
    <property type="project" value="InterPro"/>
</dbReference>
<dbReference type="Pfam" id="PF03419">
    <property type="entry name" value="Peptidase_U4"/>
    <property type="match status" value="1"/>
</dbReference>
<evidence type="ECO:0000256" key="1">
    <source>
        <dbReference type="SAM" id="Phobius"/>
    </source>
</evidence>
<feature type="transmembrane region" description="Helical" evidence="1">
    <location>
        <begin position="181"/>
        <end position="201"/>
    </location>
</feature>
<dbReference type="EMBL" id="PRLC01000030">
    <property type="protein sequence ID" value="RAW54316.1"/>
    <property type="molecule type" value="Genomic_DNA"/>
</dbReference>